<accession>A0A9X1VIM6</accession>
<protein>
    <submittedName>
        <fullName evidence="2">Glycosyltransferase</fullName>
        <ecNumber evidence="2">2.4.-.-</ecNumber>
    </submittedName>
</protein>
<dbReference type="GO" id="GO:0016758">
    <property type="term" value="F:hexosyltransferase activity"/>
    <property type="evidence" value="ECO:0007669"/>
    <property type="project" value="UniProtKB-ARBA"/>
</dbReference>
<sequence length="318" mass="36051">MGKPKVSVSMITYNHSAYIAQAIESVMMQQTNFAVELVIGEDCSTDNTRAIIEEYQERYPGKIRLVTTPNNVGPNPNFFRTYQACGGEYIALLEGDDYWTDPQKLARQVEFMEANSDFSFCFHNALVMYEDGSGRSPHLMTTDLKPEYTLADITRDWNIATGSIMFRNGLISELPTWVFDSVASDLPVFVILASQGRVGFLSECMGVYRINRGGVTRSGHAERFVLSLVRMHENVDRYLNYRYHHNLMKKLAEDYLLLTNIKLRDLDYKAARHYLLRSLWLQLTGQKKVPSISNLKLLAGTLAPGLVRRLGRGRAATA</sequence>
<dbReference type="Gene3D" id="3.90.550.10">
    <property type="entry name" value="Spore Coat Polysaccharide Biosynthesis Protein SpsA, Chain A"/>
    <property type="match status" value="1"/>
</dbReference>
<dbReference type="AlphaFoldDB" id="A0A9X1VIM6"/>
<keyword evidence="3" id="KW-1185">Reference proteome</keyword>
<evidence type="ECO:0000313" key="2">
    <source>
        <dbReference type="EMBL" id="MCI1188898.1"/>
    </source>
</evidence>
<feature type="domain" description="Glycosyltransferase 2-like" evidence="1">
    <location>
        <begin position="7"/>
        <end position="161"/>
    </location>
</feature>
<reference evidence="2" key="1">
    <citation type="submission" date="2022-03" db="EMBL/GenBank/DDBJ databases">
        <title>Bacterial whole genome sequence for Hymenobacter sp. DH14.</title>
        <authorList>
            <person name="Le V."/>
        </authorList>
    </citation>
    <scope>NUCLEOTIDE SEQUENCE</scope>
    <source>
        <strain evidence="2">DH14</strain>
    </source>
</reference>
<dbReference type="SUPFAM" id="SSF53448">
    <property type="entry name" value="Nucleotide-diphospho-sugar transferases"/>
    <property type="match status" value="1"/>
</dbReference>
<evidence type="ECO:0000259" key="1">
    <source>
        <dbReference type="Pfam" id="PF00535"/>
    </source>
</evidence>
<dbReference type="EC" id="2.4.-.-" evidence="2"/>
<keyword evidence="2" id="KW-0328">Glycosyltransferase</keyword>
<dbReference type="InterPro" id="IPR029044">
    <property type="entry name" value="Nucleotide-diphossugar_trans"/>
</dbReference>
<proteinExistence type="predicted"/>
<dbReference type="InterPro" id="IPR001173">
    <property type="entry name" value="Glyco_trans_2-like"/>
</dbReference>
<name>A0A9X1VIM6_9BACT</name>
<gene>
    <name evidence="2" type="ORF">MON38_15855</name>
</gene>
<dbReference type="RefSeq" id="WP_277881524.1">
    <property type="nucleotide sequence ID" value="NZ_JALBGC010000004.1"/>
</dbReference>
<dbReference type="EMBL" id="JALBGC010000004">
    <property type="protein sequence ID" value="MCI1188898.1"/>
    <property type="molecule type" value="Genomic_DNA"/>
</dbReference>
<dbReference type="Proteomes" id="UP001139193">
    <property type="component" value="Unassembled WGS sequence"/>
</dbReference>
<evidence type="ECO:0000313" key="3">
    <source>
        <dbReference type="Proteomes" id="UP001139193"/>
    </source>
</evidence>
<comment type="caution">
    <text evidence="2">The sequence shown here is derived from an EMBL/GenBank/DDBJ whole genome shotgun (WGS) entry which is preliminary data.</text>
</comment>
<dbReference type="PANTHER" id="PTHR22916:SF3">
    <property type="entry name" value="UDP-GLCNAC:BETAGAL BETA-1,3-N-ACETYLGLUCOSAMINYLTRANSFERASE-LIKE PROTEIN 1"/>
    <property type="match status" value="1"/>
</dbReference>
<dbReference type="Pfam" id="PF00535">
    <property type="entry name" value="Glycos_transf_2"/>
    <property type="match status" value="1"/>
</dbReference>
<organism evidence="2 3">
    <name type="scientific">Hymenobacter cyanobacteriorum</name>
    <dbReference type="NCBI Taxonomy" id="2926463"/>
    <lineage>
        <taxon>Bacteria</taxon>
        <taxon>Pseudomonadati</taxon>
        <taxon>Bacteroidota</taxon>
        <taxon>Cytophagia</taxon>
        <taxon>Cytophagales</taxon>
        <taxon>Hymenobacteraceae</taxon>
        <taxon>Hymenobacter</taxon>
    </lineage>
</organism>
<keyword evidence="2" id="KW-0808">Transferase</keyword>
<dbReference type="PANTHER" id="PTHR22916">
    <property type="entry name" value="GLYCOSYLTRANSFERASE"/>
    <property type="match status" value="1"/>
</dbReference>